<keyword evidence="3" id="KW-1185">Reference proteome</keyword>
<feature type="compositionally biased region" description="Polar residues" evidence="1">
    <location>
        <begin position="284"/>
        <end position="305"/>
    </location>
</feature>
<proteinExistence type="predicted"/>
<dbReference type="EMBL" id="PYSW02000014">
    <property type="protein sequence ID" value="KAG2386869.1"/>
    <property type="molecule type" value="Genomic_DNA"/>
</dbReference>
<dbReference type="Proteomes" id="UP000816034">
    <property type="component" value="Unassembled WGS sequence"/>
</dbReference>
<evidence type="ECO:0000313" key="2">
    <source>
        <dbReference type="EMBL" id="KAG2386869.1"/>
    </source>
</evidence>
<feature type="compositionally biased region" description="Polar residues" evidence="1">
    <location>
        <begin position="1"/>
        <end position="13"/>
    </location>
</feature>
<sequence length="443" mass="50254">MTTKLNYENYSHQTVRDDYEKDNGKETTIDSDPYSDLFHEYEEEPLRSEAFNTFRKERSNPFQAFLEQREKKLQQSKLTTNSQLYPRSKPSDSSKNNAVDDHHYFKSLTQHKPSKGLDDSFIAESESFLEEMNNLQKMTLDVKTVDKRKSTVSKLNDDLRRKTTQKVSHSEEPAAGNFLQQHATNTEFSSSTFQMFNFSNQEEPYYETSFKKQLEARIRARNDTHRLMRKGQKEEESQTKNYFKPDDLRKIIAASVKKPEKEDNTPKAFCLAGLLDDVGEKQGNPPQKSNHSNGSNRFSKSMLQEKSSVSKSLDLSKSSKNSSTDGSSASRSSSAKKVRFNPQGKSQNNERSKSLSKKEGPTENSSKKISSSVTSSKPSTSNAKQTSQPPQKGSLRELLAQRKGVSLDQYTSKPPPPSTTIVIPHRFLNPTTTLKISQDLTPL</sequence>
<name>A0AA88GW76_NAELO</name>
<feature type="region of interest" description="Disordered" evidence="1">
    <location>
        <begin position="69"/>
        <end position="99"/>
    </location>
</feature>
<feature type="region of interest" description="Disordered" evidence="1">
    <location>
        <begin position="277"/>
        <end position="422"/>
    </location>
</feature>
<dbReference type="AlphaFoldDB" id="A0AA88GW76"/>
<organism evidence="2 3">
    <name type="scientific">Naegleria lovaniensis</name>
    <name type="common">Amoeba</name>
    <dbReference type="NCBI Taxonomy" id="51637"/>
    <lineage>
        <taxon>Eukaryota</taxon>
        <taxon>Discoba</taxon>
        <taxon>Heterolobosea</taxon>
        <taxon>Tetramitia</taxon>
        <taxon>Eutetramitia</taxon>
        <taxon>Vahlkampfiidae</taxon>
        <taxon>Naegleria</taxon>
    </lineage>
</organism>
<feature type="compositionally biased region" description="Polar residues" evidence="1">
    <location>
        <begin position="75"/>
        <end position="97"/>
    </location>
</feature>
<reference evidence="2 3" key="1">
    <citation type="journal article" date="2018" name="BMC Genomics">
        <title>The genome of Naegleria lovaniensis, the basis for a comparative approach to unravel pathogenicity factors of the human pathogenic amoeba N. fowleri.</title>
        <authorList>
            <person name="Liechti N."/>
            <person name="Schurch N."/>
            <person name="Bruggmann R."/>
            <person name="Wittwer M."/>
        </authorList>
    </citation>
    <scope>NUCLEOTIDE SEQUENCE [LARGE SCALE GENOMIC DNA]</scope>
    <source>
        <strain evidence="2 3">ATCC 30569</strain>
    </source>
</reference>
<feature type="region of interest" description="Disordered" evidence="1">
    <location>
        <begin position="1"/>
        <end position="35"/>
    </location>
</feature>
<evidence type="ECO:0000256" key="1">
    <source>
        <dbReference type="SAM" id="MobiDB-lite"/>
    </source>
</evidence>
<feature type="compositionally biased region" description="Polar residues" evidence="1">
    <location>
        <begin position="382"/>
        <end position="391"/>
    </location>
</feature>
<evidence type="ECO:0000313" key="3">
    <source>
        <dbReference type="Proteomes" id="UP000816034"/>
    </source>
</evidence>
<dbReference type="GeneID" id="68094360"/>
<feature type="compositionally biased region" description="Low complexity" evidence="1">
    <location>
        <begin position="367"/>
        <end position="381"/>
    </location>
</feature>
<dbReference type="RefSeq" id="XP_044550861.1">
    <property type="nucleotide sequence ID" value="XM_044691263.1"/>
</dbReference>
<gene>
    <name evidence="2" type="ORF">C9374_001904</name>
</gene>
<protein>
    <submittedName>
        <fullName evidence="2">Uncharacterized protein</fullName>
    </submittedName>
</protein>
<accession>A0AA88GW76</accession>
<feature type="compositionally biased region" description="Basic and acidic residues" evidence="1">
    <location>
        <begin position="14"/>
        <end position="28"/>
    </location>
</feature>
<feature type="compositionally biased region" description="Basic and acidic residues" evidence="1">
    <location>
        <begin position="348"/>
        <end position="361"/>
    </location>
</feature>
<comment type="caution">
    <text evidence="2">The sequence shown here is derived from an EMBL/GenBank/DDBJ whole genome shotgun (WGS) entry which is preliminary data.</text>
</comment>
<feature type="compositionally biased region" description="Low complexity" evidence="1">
    <location>
        <begin position="306"/>
        <end position="333"/>
    </location>
</feature>